<dbReference type="Proteomes" id="UP001589613">
    <property type="component" value="Unassembled WGS sequence"/>
</dbReference>
<protein>
    <recommendedName>
        <fullName evidence="4">DUF5709 domain-containing protein</fullName>
    </recommendedName>
</protein>
<proteinExistence type="predicted"/>
<feature type="region of interest" description="Disordered" evidence="1">
    <location>
        <begin position="1"/>
        <end position="125"/>
    </location>
</feature>
<reference evidence="2 3" key="1">
    <citation type="submission" date="2024-09" db="EMBL/GenBank/DDBJ databases">
        <authorList>
            <person name="Sun Q."/>
            <person name="Mori K."/>
        </authorList>
    </citation>
    <scope>NUCLEOTIDE SEQUENCE [LARGE SCALE GENOMIC DNA]</scope>
    <source>
        <strain evidence="2 3">JCM 12763</strain>
    </source>
</reference>
<evidence type="ECO:0000256" key="1">
    <source>
        <dbReference type="SAM" id="MobiDB-lite"/>
    </source>
</evidence>
<feature type="compositionally biased region" description="Basic and acidic residues" evidence="1">
    <location>
        <begin position="1"/>
        <end position="32"/>
    </location>
</feature>
<dbReference type="EMBL" id="JBHMAX010000013">
    <property type="protein sequence ID" value="MFB9731680.1"/>
    <property type="molecule type" value="Genomic_DNA"/>
</dbReference>
<evidence type="ECO:0000313" key="3">
    <source>
        <dbReference type="Proteomes" id="UP001589613"/>
    </source>
</evidence>
<organism evidence="2 3">
    <name type="scientific">Ornithinimicrobium kibberense</name>
    <dbReference type="NCBI Taxonomy" id="282060"/>
    <lineage>
        <taxon>Bacteria</taxon>
        <taxon>Bacillati</taxon>
        <taxon>Actinomycetota</taxon>
        <taxon>Actinomycetes</taxon>
        <taxon>Micrococcales</taxon>
        <taxon>Ornithinimicrobiaceae</taxon>
        <taxon>Ornithinimicrobium</taxon>
    </lineage>
</organism>
<sequence length="125" mass="13319">MSEHTPEHERDRDDDGFGTVDRTEEQAERAQVDLDQPESTDDVPWSPPTSQPIHSEFDDDPEEETIDQRIAQEVPEQGTAYGAPEPGGVLGGADDPAGTTGPPVGGDDPDAIPAERDVLGTESGL</sequence>
<gene>
    <name evidence="2" type="ORF">ACFFN0_06475</name>
</gene>
<accession>A0ABV5V1N2</accession>
<feature type="compositionally biased region" description="Low complexity" evidence="1">
    <location>
        <begin position="94"/>
        <end position="106"/>
    </location>
</feature>
<evidence type="ECO:0000313" key="2">
    <source>
        <dbReference type="EMBL" id="MFB9731680.1"/>
    </source>
</evidence>
<name>A0ABV5V1N2_9MICO</name>
<dbReference type="RefSeq" id="WP_075957233.1">
    <property type="nucleotide sequence ID" value="NZ_JBHMAX010000013.1"/>
</dbReference>
<keyword evidence="3" id="KW-1185">Reference proteome</keyword>
<comment type="caution">
    <text evidence="2">The sequence shown here is derived from an EMBL/GenBank/DDBJ whole genome shotgun (WGS) entry which is preliminary data.</text>
</comment>
<evidence type="ECO:0008006" key="4">
    <source>
        <dbReference type="Google" id="ProtNLM"/>
    </source>
</evidence>